<dbReference type="EMBL" id="JBHSLN010000025">
    <property type="protein sequence ID" value="MFC5298179.1"/>
    <property type="molecule type" value="Genomic_DNA"/>
</dbReference>
<reference evidence="3" key="1">
    <citation type="journal article" date="2019" name="Int. J. Syst. Evol. Microbiol.">
        <title>The Global Catalogue of Microorganisms (GCM) 10K type strain sequencing project: providing services to taxonomists for standard genome sequencing and annotation.</title>
        <authorList>
            <consortium name="The Broad Institute Genomics Platform"/>
            <consortium name="The Broad Institute Genome Sequencing Center for Infectious Disease"/>
            <person name="Wu L."/>
            <person name="Ma J."/>
        </authorList>
    </citation>
    <scope>NUCLEOTIDE SEQUENCE [LARGE SCALE GENOMIC DNA]</scope>
    <source>
        <strain evidence="3">CGMCC 1.16455</strain>
    </source>
</reference>
<dbReference type="InterPro" id="IPR032710">
    <property type="entry name" value="NTF2-like_dom_sf"/>
</dbReference>
<name>A0ABW0FGL2_9MICO</name>
<protein>
    <submittedName>
        <fullName evidence="2">Nuclear transport factor 2 family protein</fullName>
    </submittedName>
</protein>
<dbReference type="Pfam" id="PF14534">
    <property type="entry name" value="DUF4440"/>
    <property type="match status" value="1"/>
</dbReference>
<dbReference type="Gene3D" id="3.10.450.50">
    <property type="match status" value="1"/>
</dbReference>
<dbReference type="SUPFAM" id="SSF54427">
    <property type="entry name" value="NTF2-like"/>
    <property type="match status" value="1"/>
</dbReference>
<sequence length="126" mass="13706">MTDHLLTIDALLALEHRGWEALTRHEGGSFYGELMTADALMILVNGMVLDRETIAATLNQSPAWSTFSLEDARLVPTGEASAALVYRATASRDGQEEPFVALMSSHYTLAGGRPALTLYQQTTVTH</sequence>
<dbReference type="GeneID" id="303296280"/>
<organism evidence="2 3">
    <name type="scientific">Brachybacterium tyrofermentans</name>
    <dbReference type="NCBI Taxonomy" id="47848"/>
    <lineage>
        <taxon>Bacteria</taxon>
        <taxon>Bacillati</taxon>
        <taxon>Actinomycetota</taxon>
        <taxon>Actinomycetes</taxon>
        <taxon>Micrococcales</taxon>
        <taxon>Dermabacteraceae</taxon>
        <taxon>Brachybacterium</taxon>
    </lineage>
</organism>
<dbReference type="RefSeq" id="WP_343922595.1">
    <property type="nucleotide sequence ID" value="NZ_BAAAIR010000016.1"/>
</dbReference>
<accession>A0ABW0FGL2</accession>
<evidence type="ECO:0000313" key="2">
    <source>
        <dbReference type="EMBL" id="MFC5298179.1"/>
    </source>
</evidence>
<dbReference type="InterPro" id="IPR027843">
    <property type="entry name" value="DUF4440"/>
</dbReference>
<comment type="caution">
    <text evidence="2">The sequence shown here is derived from an EMBL/GenBank/DDBJ whole genome shotgun (WGS) entry which is preliminary data.</text>
</comment>
<gene>
    <name evidence="2" type="ORF">ACFPK8_11710</name>
</gene>
<proteinExistence type="predicted"/>
<dbReference type="Proteomes" id="UP001595937">
    <property type="component" value="Unassembled WGS sequence"/>
</dbReference>
<evidence type="ECO:0000313" key="3">
    <source>
        <dbReference type="Proteomes" id="UP001595937"/>
    </source>
</evidence>
<evidence type="ECO:0000259" key="1">
    <source>
        <dbReference type="Pfam" id="PF14534"/>
    </source>
</evidence>
<feature type="domain" description="DUF4440" evidence="1">
    <location>
        <begin position="11"/>
        <end position="107"/>
    </location>
</feature>
<keyword evidence="3" id="KW-1185">Reference proteome</keyword>